<keyword evidence="2" id="KW-1185">Reference proteome</keyword>
<accession>A0A7M5V354</accession>
<sequence length="383" mass="45013">MILKCLLKNTTCKLSLRPYLDKEYGKVVLDNFLDHISGDCWTWVIFLRSMITKMYGIKNYSIQIFDSYGQEVSANLYLMPFFVNDGKFNEDICLYIKIASSDKQKFYFKLFGLQTVVLRSLTKTQELDVSKYHSVKSIRNFMEREFKIPSHLQIYMLKQKEVENTDEFYHLFRQYASPEERRNGKLYINLITDVPKEIEIECQTNPYNPNRYRNIIPASFKVKETDSIIDAENKLSELLSFRVSLQPPQGLFSERECFLVPKDQYQIYELVRACKETPSLLVNRVITINFHSCRKCLHSFLFQKSLELRGGMCLKAIGQYLAGCNIEYMDNLCCDKTAWKMSKDMQTQISKKTFLIDIPFGMESIDVQAEHSTKLSFKKLLWK</sequence>
<proteinExistence type="predicted"/>
<evidence type="ECO:0000313" key="2">
    <source>
        <dbReference type="Proteomes" id="UP000594262"/>
    </source>
</evidence>
<evidence type="ECO:0000313" key="1">
    <source>
        <dbReference type="EnsemblMetazoa" id="CLYHEMP008962.3"/>
    </source>
</evidence>
<name>A0A7M5V354_9CNID</name>
<reference evidence="1" key="1">
    <citation type="submission" date="2021-01" db="UniProtKB">
        <authorList>
            <consortium name="EnsemblMetazoa"/>
        </authorList>
    </citation>
    <scope>IDENTIFICATION</scope>
</reference>
<dbReference type="EnsemblMetazoa" id="CLYHEMT008962.3">
    <property type="protein sequence ID" value="CLYHEMP008962.3"/>
    <property type="gene ID" value="CLYHEMG008962"/>
</dbReference>
<organism evidence="1 2">
    <name type="scientific">Clytia hemisphaerica</name>
    <dbReference type="NCBI Taxonomy" id="252671"/>
    <lineage>
        <taxon>Eukaryota</taxon>
        <taxon>Metazoa</taxon>
        <taxon>Cnidaria</taxon>
        <taxon>Hydrozoa</taxon>
        <taxon>Hydroidolina</taxon>
        <taxon>Leptothecata</taxon>
        <taxon>Obeliida</taxon>
        <taxon>Clytiidae</taxon>
        <taxon>Clytia</taxon>
    </lineage>
</organism>
<dbReference type="OrthoDB" id="10650436at2759"/>
<protein>
    <submittedName>
        <fullName evidence="1">Uncharacterized protein</fullName>
    </submittedName>
</protein>
<dbReference type="Proteomes" id="UP000594262">
    <property type="component" value="Unplaced"/>
</dbReference>
<dbReference type="AlphaFoldDB" id="A0A7M5V354"/>